<keyword evidence="2" id="KW-1185">Reference proteome</keyword>
<dbReference type="Proteomes" id="UP000196878">
    <property type="component" value="Unassembled WGS sequence"/>
</dbReference>
<accession>A0A212AE75</accession>
<name>A0A212AE75_9RHOB</name>
<reference evidence="1 2" key="1">
    <citation type="submission" date="2016-12" db="EMBL/GenBank/DDBJ databases">
        <title>Comparison of Traditional DNA-DNA Hybridization with In Silico Genomic Analysis.</title>
        <authorList>
            <person name="Nicholson A.C."/>
            <person name="Humrighouse B.W."/>
            <person name="Graziano J."/>
            <person name="Lasker B."/>
            <person name="Whitney A.M."/>
            <person name="Mcquiston J.R."/>
        </authorList>
    </citation>
    <scope>NUCLEOTIDE SEQUENCE [LARGE SCALE GENOMIC DNA]</scope>
    <source>
        <strain evidence="1 2">H2240</strain>
    </source>
</reference>
<dbReference type="RefSeq" id="WP_088214701.1">
    <property type="nucleotide sequence ID" value="NZ_NIPW01000008.1"/>
</dbReference>
<dbReference type="Pfam" id="PF05035">
    <property type="entry name" value="DGOK"/>
    <property type="match status" value="1"/>
</dbReference>
<comment type="caution">
    <text evidence="1">The sequence shown here is derived from an EMBL/GenBank/DDBJ whole genome shotgun (WGS) entry which is preliminary data.</text>
</comment>
<dbReference type="Gene3D" id="3.30.420.310">
    <property type="entry name" value="2-keto-3-deoxy-galactonokinase, C-terminal domain"/>
    <property type="match status" value="1"/>
</dbReference>
<gene>
    <name evidence="1" type="ORF">CDV49_06245</name>
</gene>
<dbReference type="GO" id="GO:0034194">
    <property type="term" value="P:D-galactonate catabolic process"/>
    <property type="evidence" value="ECO:0007669"/>
    <property type="project" value="InterPro"/>
</dbReference>
<dbReference type="AlphaFoldDB" id="A0A212AE75"/>
<sequence>MQPGVEWIAADWGTTNLRLWAMAADDRVLARRASEEGMGRLSPECYEQALIRMVGDWLPEGRVTPVLICGMAGARQGWVEAGYRPVPAHPLGLPLTRVPTSDPRISVTILPGLSQESPADVMRGEETQIAGALALRPGLAGPLCLPGTHSKWAEVEAGRVIRFTSYPTGELFALLSEKSVLRHGLTGEGEDWSAFDAAVAATIAAPARVWAELFPLRAAFLLHGLPAAAGRSRLSGLLIGAELAAAEPRGEVTLIGAGPLMRRYARALRIAGVTTRQIEAEDAVLAGLSAARALWKEAV</sequence>
<dbReference type="Gene3D" id="3.30.420.300">
    <property type="entry name" value="2-keto-3-deoxy-galactonokinase, substrate binding domain"/>
    <property type="match status" value="1"/>
</dbReference>
<dbReference type="GO" id="GO:0008671">
    <property type="term" value="F:2-dehydro-3-deoxygalactonokinase activity"/>
    <property type="evidence" value="ECO:0007669"/>
    <property type="project" value="InterPro"/>
</dbReference>
<keyword evidence="1" id="KW-0808">Transferase</keyword>
<proteinExistence type="predicted"/>
<protein>
    <submittedName>
        <fullName evidence="1">2-keto-3-deoxy-galactonokinase</fullName>
    </submittedName>
</protein>
<dbReference type="EMBL" id="NIPW01000008">
    <property type="protein sequence ID" value="OWJ79472.1"/>
    <property type="molecule type" value="Genomic_DNA"/>
</dbReference>
<dbReference type="InterPro" id="IPR007729">
    <property type="entry name" value="DGOK"/>
</dbReference>
<evidence type="ECO:0000313" key="2">
    <source>
        <dbReference type="Proteomes" id="UP000196878"/>
    </source>
</evidence>
<dbReference type="OrthoDB" id="256574at2"/>
<organism evidence="1 2">
    <name type="scientific">Haematobacter genomosp. 1</name>
    <dbReference type="NCBI Taxonomy" id="366618"/>
    <lineage>
        <taxon>Bacteria</taxon>
        <taxon>Pseudomonadati</taxon>
        <taxon>Pseudomonadota</taxon>
        <taxon>Alphaproteobacteria</taxon>
        <taxon>Rhodobacterales</taxon>
        <taxon>Paracoccaceae</taxon>
        <taxon>Haematobacter</taxon>
    </lineage>
</organism>
<dbReference type="InterPro" id="IPR042257">
    <property type="entry name" value="DGOK_C"/>
</dbReference>
<evidence type="ECO:0000313" key="1">
    <source>
        <dbReference type="EMBL" id="OWJ79472.1"/>
    </source>
</evidence>
<keyword evidence="1" id="KW-0418">Kinase</keyword>
<dbReference type="InterPro" id="IPR042258">
    <property type="entry name" value="DGOK_N"/>
</dbReference>